<gene>
    <name evidence="2" type="ORF">ACFPLB_00395</name>
</gene>
<accession>A0ABW0GTB8</accession>
<comment type="caution">
    <text evidence="2">The sequence shown here is derived from an EMBL/GenBank/DDBJ whole genome shotgun (WGS) entry which is preliminary data.</text>
</comment>
<keyword evidence="1" id="KW-0732">Signal</keyword>
<evidence type="ECO:0000313" key="3">
    <source>
        <dbReference type="Proteomes" id="UP001596016"/>
    </source>
</evidence>
<evidence type="ECO:0000313" key="2">
    <source>
        <dbReference type="EMBL" id="MFC5384424.1"/>
    </source>
</evidence>
<evidence type="ECO:0000256" key="1">
    <source>
        <dbReference type="SAM" id="SignalP"/>
    </source>
</evidence>
<dbReference type="RefSeq" id="WP_378227291.1">
    <property type="nucleotide sequence ID" value="NZ_JBHSLL010000003.1"/>
</dbReference>
<dbReference type="Proteomes" id="UP001596016">
    <property type="component" value="Unassembled WGS sequence"/>
</dbReference>
<name>A0ABW0GTB8_9HYPH</name>
<feature type="chain" id="PRO_5045496238" evidence="1">
    <location>
        <begin position="29"/>
        <end position="190"/>
    </location>
</feature>
<keyword evidence="3" id="KW-1185">Reference proteome</keyword>
<protein>
    <submittedName>
        <fullName evidence="2">Uncharacterized protein</fullName>
    </submittedName>
</protein>
<feature type="signal peptide" evidence="1">
    <location>
        <begin position="1"/>
        <end position="28"/>
    </location>
</feature>
<dbReference type="EMBL" id="JBHSLL010000003">
    <property type="protein sequence ID" value="MFC5384424.1"/>
    <property type="molecule type" value="Genomic_DNA"/>
</dbReference>
<proteinExistence type="predicted"/>
<organism evidence="2 3">
    <name type="scientific">Aquamicrobium segne</name>
    <dbReference type="NCBI Taxonomy" id="469547"/>
    <lineage>
        <taxon>Bacteria</taxon>
        <taxon>Pseudomonadati</taxon>
        <taxon>Pseudomonadota</taxon>
        <taxon>Alphaproteobacteria</taxon>
        <taxon>Hyphomicrobiales</taxon>
        <taxon>Phyllobacteriaceae</taxon>
        <taxon>Aquamicrobium</taxon>
    </lineage>
</organism>
<sequence>MRRQITVTKAIGSVTALAALFLTMPVAAQDPEPLAFCAYQPELDDLVGVYTVTAGPSALSSGGMTIPNPNIETYQSTFALIDDVLVMLTDGAPSVDFHHIGSDEPDWIGADNVGGIPVTSTEDMGIVLDCDVNSLIRIIGTGIGTAQDGRQFEFTIRLFASLDGLLVGGNMWTIDGITMRQRLVYSQTGN</sequence>
<reference evidence="3" key="1">
    <citation type="journal article" date="2019" name="Int. J. Syst. Evol. Microbiol.">
        <title>The Global Catalogue of Microorganisms (GCM) 10K type strain sequencing project: providing services to taxonomists for standard genome sequencing and annotation.</title>
        <authorList>
            <consortium name="The Broad Institute Genomics Platform"/>
            <consortium name="The Broad Institute Genome Sequencing Center for Infectious Disease"/>
            <person name="Wu L."/>
            <person name="Ma J."/>
        </authorList>
    </citation>
    <scope>NUCLEOTIDE SEQUENCE [LARGE SCALE GENOMIC DNA]</scope>
    <source>
        <strain evidence="3">CGMCC 4.1415</strain>
    </source>
</reference>